<protein>
    <submittedName>
        <fullName evidence="1">Uncharacterized protein</fullName>
    </submittedName>
</protein>
<name>A0ABU9LL16_9BACL</name>
<evidence type="ECO:0000313" key="2">
    <source>
        <dbReference type="Proteomes" id="UP001398420"/>
    </source>
</evidence>
<accession>A0ABU9LL16</accession>
<comment type="caution">
    <text evidence="1">The sequence shown here is derived from an EMBL/GenBank/DDBJ whole genome shotgun (WGS) entry which is preliminary data.</text>
</comment>
<evidence type="ECO:0000313" key="1">
    <source>
        <dbReference type="EMBL" id="MEL5987713.1"/>
    </source>
</evidence>
<dbReference type="RefSeq" id="WP_342302720.1">
    <property type="nucleotide sequence ID" value="NZ_JBCEWA010000003.1"/>
</dbReference>
<dbReference type="EMBL" id="JBCEWA010000003">
    <property type="protein sequence ID" value="MEL5987713.1"/>
    <property type="molecule type" value="Genomic_DNA"/>
</dbReference>
<proteinExistence type="predicted"/>
<sequence>MKNEVLRKKKNMKKASGSFNYREKIKKKYEISYYSPTKNKKGKTTVIMWHYQGAIDPTLLYRTFPRDYKSDVYIMDYLTIPVFKVGKKRLGIYLEGNSVSFYLAENKKAWDYFVDRTSS</sequence>
<organism evidence="1 2">
    <name type="scientific">Kurthia gibsonii</name>
    <dbReference type="NCBI Taxonomy" id="33946"/>
    <lineage>
        <taxon>Bacteria</taxon>
        <taxon>Bacillati</taxon>
        <taxon>Bacillota</taxon>
        <taxon>Bacilli</taxon>
        <taxon>Bacillales</taxon>
        <taxon>Caryophanaceae</taxon>
        <taxon>Kurthia</taxon>
    </lineage>
</organism>
<reference evidence="1 2" key="1">
    <citation type="submission" date="2024-04" db="EMBL/GenBank/DDBJ databases">
        <authorList>
            <person name="Wu Y.S."/>
            <person name="Zhang L."/>
        </authorList>
    </citation>
    <scope>NUCLEOTIDE SEQUENCE [LARGE SCALE GENOMIC DNA]</scope>
    <source>
        <strain evidence="1 2">KG-01</strain>
    </source>
</reference>
<keyword evidence="2" id="KW-1185">Reference proteome</keyword>
<dbReference type="Proteomes" id="UP001398420">
    <property type="component" value="Unassembled WGS sequence"/>
</dbReference>
<gene>
    <name evidence="1" type="ORF">AAF454_04725</name>
</gene>